<keyword evidence="3" id="KW-0547">Nucleotide-binding</keyword>
<dbReference type="OMA" id="SKYFYPA"/>
<dbReference type="STRING" id="1450538.A0A2V5I7X5"/>
<dbReference type="InterPro" id="IPR051175">
    <property type="entry name" value="CLK_kinases"/>
</dbReference>
<dbReference type="Gene3D" id="3.30.200.20">
    <property type="entry name" value="Phosphorylase Kinase, domain 1"/>
    <property type="match status" value="1"/>
</dbReference>
<dbReference type="SMART" id="SM00220">
    <property type="entry name" value="S_TKc"/>
    <property type="match status" value="1"/>
</dbReference>
<dbReference type="EMBL" id="KZ825127">
    <property type="protein sequence ID" value="PYI20177.1"/>
    <property type="molecule type" value="Genomic_DNA"/>
</dbReference>
<evidence type="ECO:0000256" key="1">
    <source>
        <dbReference type="ARBA" id="ARBA00022527"/>
    </source>
</evidence>
<proteinExistence type="predicted"/>
<name>A0A2V5I7X5_ASPV1</name>
<dbReference type="PROSITE" id="PS00108">
    <property type="entry name" value="PROTEIN_KINASE_ST"/>
    <property type="match status" value="1"/>
</dbReference>
<dbReference type="Proteomes" id="UP000249829">
    <property type="component" value="Unassembled WGS sequence"/>
</dbReference>
<dbReference type="GO" id="GO:0004674">
    <property type="term" value="F:protein serine/threonine kinase activity"/>
    <property type="evidence" value="ECO:0007669"/>
    <property type="project" value="UniProtKB-KW"/>
</dbReference>
<dbReference type="SUPFAM" id="SSF56112">
    <property type="entry name" value="Protein kinase-like (PK-like)"/>
    <property type="match status" value="1"/>
</dbReference>
<evidence type="ECO:0000259" key="6">
    <source>
        <dbReference type="PROSITE" id="PS50011"/>
    </source>
</evidence>
<dbReference type="GO" id="GO:0005634">
    <property type="term" value="C:nucleus"/>
    <property type="evidence" value="ECO:0007669"/>
    <property type="project" value="TreeGrafter"/>
</dbReference>
<dbReference type="GO" id="GO:0043484">
    <property type="term" value="P:regulation of RNA splicing"/>
    <property type="evidence" value="ECO:0007669"/>
    <property type="project" value="TreeGrafter"/>
</dbReference>
<dbReference type="InterPro" id="IPR011009">
    <property type="entry name" value="Kinase-like_dom_sf"/>
</dbReference>
<dbReference type="PROSITE" id="PS50011">
    <property type="entry name" value="PROTEIN_KINASE_DOM"/>
    <property type="match status" value="1"/>
</dbReference>
<keyword evidence="8" id="KW-1185">Reference proteome</keyword>
<dbReference type="InterPro" id="IPR008271">
    <property type="entry name" value="Ser/Thr_kinase_AS"/>
</dbReference>
<dbReference type="GO" id="GO:0005524">
    <property type="term" value="F:ATP binding"/>
    <property type="evidence" value="ECO:0007669"/>
    <property type="project" value="UniProtKB-KW"/>
</dbReference>
<evidence type="ECO:0000256" key="5">
    <source>
        <dbReference type="ARBA" id="ARBA00022840"/>
    </source>
</evidence>
<evidence type="ECO:0000313" key="7">
    <source>
        <dbReference type="EMBL" id="PYI20177.1"/>
    </source>
</evidence>
<gene>
    <name evidence="7" type="ORF">BO99DRAFT_481333</name>
</gene>
<keyword evidence="5" id="KW-0067">ATP-binding</keyword>
<reference evidence="7 8" key="1">
    <citation type="submission" date="2018-02" db="EMBL/GenBank/DDBJ databases">
        <title>The genomes of Aspergillus section Nigri reveals drivers in fungal speciation.</title>
        <authorList>
            <consortium name="DOE Joint Genome Institute"/>
            <person name="Vesth T.C."/>
            <person name="Nybo J."/>
            <person name="Theobald S."/>
            <person name="Brandl J."/>
            <person name="Frisvad J.C."/>
            <person name="Nielsen K.F."/>
            <person name="Lyhne E.K."/>
            <person name="Kogle M.E."/>
            <person name="Kuo A."/>
            <person name="Riley R."/>
            <person name="Clum A."/>
            <person name="Nolan M."/>
            <person name="Lipzen A."/>
            <person name="Salamov A."/>
            <person name="Henrissat B."/>
            <person name="Wiebenga A."/>
            <person name="De vries R.P."/>
            <person name="Grigoriev I.V."/>
            <person name="Mortensen U.H."/>
            <person name="Andersen M.R."/>
            <person name="Baker S.E."/>
        </authorList>
    </citation>
    <scope>NUCLEOTIDE SEQUENCE [LARGE SCALE GENOMIC DNA]</scope>
    <source>
        <strain evidence="7 8">CBS 115571</strain>
    </source>
</reference>
<evidence type="ECO:0000256" key="3">
    <source>
        <dbReference type="ARBA" id="ARBA00022741"/>
    </source>
</evidence>
<dbReference type="PANTHER" id="PTHR45646">
    <property type="entry name" value="SERINE/THREONINE-PROTEIN KINASE DOA-RELATED"/>
    <property type="match status" value="1"/>
</dbReference>
<dbReference type="Gene3D" id="1.10.510.10">
    <property type="entry name" value="Transferase(Phosphotransferase) domain 1"/>
    <property type="match status" value="1"/>
</dbReference>
<organism evidence="7 8">
    <name type="scientific">Aspergillus violaceofuscus (strain CBS 115571)</name>
    <dbReference type="NCBI Taxonomy" id="1450538"/>
    <lineage>
        <taxon>Eukaryota</taxon>
        <taxon>Fungi</taxon>
        <taxon>Dikarya</taxon>
        <taxon>Ascomycota</taxon>
        <taxon>Pezizomycotina</taxon>
        <taxon>Eurotiomycetes</taxon>
        <taxon>Eurotiomycetidae</taxon>
        <taxon>Eurotiales</taxon>
        <taxon>Aspergillaceae</taxon>
        <taxon>Aspergillus</taxon>
    </lineage>
</organism>
<keyword evidence="4 7" id="KW-0418">Kinase</keyword>
<dbReference type="Pfam" id="PF00069">
    <property type="entry name" value="Pkinase"/>
    <property type="match status" value="1"/>
</dbReference>
<dbReference type="AlphaFoldDB" id="A0A2V5I7X5"/>
<protein>
    <submittedName>
        <fullName evidence="7">Protein kinase</fullName>
    </submittedName>
</protein>
<evidence type="ECO:0000313" key="8">
    <source>
        <dbReference type="Proteomes" id="UP000249829"/>
    </source>
</evidence>
<keyword evidence="2" id="KW-0808">Transferase</keyword>
<dbReference type="PANTHER" id="PTHR45646:SF11">
    <property type="entry name" value="SERINE_THREONINE-PROTEIN KINASE DOA"/>
    <property type="match status" value="1"/>
</dbReference>
<feature type="domain" description="Protein kinase" evidence="6">
    <location>
        <begin position="80"/>
        <end position="458"/>
    </location>
</feature>
<keyword evidence="1" id="KW-0723">Serine/threonine-protein kinase</keyword>
<evidence type="ECO:0000256" key="2">
    <source>
        <dbReference type="ARBA" id="ARBA00022679"/>
    </source>
</evidence>
<sequence length="461" mass="52988">MASLRWPANPLSICTRLHKTTRITQLCTRNLSFLRRKPLIIPHSLTPSSRDELIEEEKFPGYRSEDYYPAKPGEVLADRYQLITKLGWGMASTVWLARNMTGHRWQQETVVALKIGNTNCNAEEHERALEGHIPQSDATREGRIFLRTALESFVIESKAGRHLCLVYEPMRESLRDFRYRFVDAQIPLVLIKLYIRMLLLGLDYLHSVCRLVHTDLKLDNIMMSFEDPVVLDEFTALQLQVPMKYKVDSAGRHVYLCHNEFGPLRKARNIPKIVDFGSGIKLNPDAKCIWPIQPHHYRAPEVILGCGWNTGADIWNMGILLWNLLQGRNLYTQVYDAHGNYSAKSHLAEMIALFGPPPPEMLTRAREMRNKKWSPKIRITGCNGKLSDTAEDLFDGPFFNEEGKFLYPDLIPERNLVDTLPVLEGKERETFLDLARNMLVWDPTERSTAAELAEHPALQDN</sequence>
<accession>A0A2V5I7X5</accession>
<evidence type="ECO:0000256" key="4">
    <source>
        <dbReference type="ARBA" id="ARBA00022777"/>
    </source>
</evidence>
<dbReference type="InterPro" id="IPR000719">
    <property type="entry name" value="Prot_kinase_dom"/>
</dbReference>